<dbReference type="InterPro" id="IPR051162">
    <property type="entry name" value="T4SS_component"/>
</dbReference>
<feature type="domain" description="Helicase HerA central" evidence="2">
    <location>
        <begin position="406"/>
        <end position="627"/>
    </location>
</feature>
<evidence type="ECO:0000313" key="3">
    <source>
        <dbReference type="EMBL" id="MFD2662445.1"/>
    </source>
</evidence>
<keyword evidence="3" id="KW-0067">ATP-binding</keyword>
<evidence type="ECO:0000313" key="4">
    <source>
        <dbReference type="Proteomes" id="UP001597493"/>
    </source>
</evidence>
<dbReference type="PANTHER" id="PTHR30121:SF11">
    <property type="entry name" value="AAA+ ATPASE DOMAIN-CONTAINING PROTEIN"/>
    <property type="match status" value="1"/>
</dbReference>
<dbReference type="EMBL" id="JBHUMY010000028">
    <property type="protein sequence ID" value="MFD2662445.1"/>
    <property type="molecule type" value="Genomic_DNA"/>
</dbReference>
<protein>
    <submittedName>
        <fullName evidence="3">ATP-binding protein</fullName>
    </submittedName>
</protein>
<name>A0ABW5R1T5_9BACL</name>
<dbReference type="PANTHER" id="PTHR30121">
    <property type="entry name" value="UNCHARACTERIZED PROTEIN YJGR-RELATED"/>
    <property type="match status" value="1"/>
</dbReference>
<comment type="caution">
    <text evidence="3">The sequence shown here is derived from an EMBL/GenBank/DDBJ whole genome shotgun (WGS) entry which is preliminary data.</text>
</comment>
<sequence length="1046" mass="116576">MILSTNEKLTLQEQANYYALPNRRPAIRTGHSKLQRPPLRWVTLREIRLSELDREKQAKEIREASLQLIRSFAGIREFTFYRIKGDVSGSISVSIGLGGASRSNDDTGRMVRSVFPSAELQSEAHTEGEPGKYCAYAVGIPRALDTDRASWMNALLRGCQGEAYTVIIAAAPLSPEEIQGRRVKLYEERDRVYPYKSGSISESMAENTQLSDNTNVNSSSSMLENVFRGGGTSSGKTSSEGHTVTKDQSREVEHADAAALVRILDYQIERYDRGLAEGMWQTAVYFSAGSAKTLEVMKAVYSGGVAGEENQTCPVSFGDDTAVVGTLMKKLYLPEDEASEDVLNGRLSRATSVHTSSELACIASLPEFEWSGYSVTAAPDYGVNPGSGSGTIALGHILHRGAAIGQELSLEPEQLTKHALVTGLTGSGKTNTIFRLLEGLRLPFLVIEPVKSEYRHLTSTVPELRVYTLGSEQLSPFRLNPFHFPEGCSLQQHIDSLKAIFMASFSMYASMPNILEQCLQTIYLKRGWSLHHSTNIYVDTSHDRSRYFPTLRDLYHEVDDYLSGSGYAEEQKSNIRAALLTRLKSLMVGSKGLLLNTRECFDFGELLRYPTVLELEGVADEDDKALVMGILFVRLAEQLKVEKPAGRIDIQLRHVTVVEEAHRVFSNHTSHGNPEIANIKGKSVEYFSNLLSEIRSMGEGMLIVDQIPNKLAPDAVKNTNLKIVHRLVARDDGESMCNALGLEQTHAMHISVLKKGEALVFQEGMNRPVHLQVYPAKENIKYLEERQLAEAARTYNPFMESRGYVHPFAEVMIQDEYAAKKIMQIGQKLYNSLLFGELDESAAAVKEAQGLLLNLAYRLGLDVLPGSAPQFLQTLTELMLEKVLDESPYFAKITRIRDLVAHYIGLLVQGVAAPWSDRERRLLELRRREIIYPLLMESYDRVLGDVQTAACLFEEPSAADGAAYLAANELLQAGILQQVAWTDDKIANVRRFVAVVRDKLSMQRMSETRTETEATLEWLYKTILLLTQKVGSQVTKQFVKQLVMEG</sequence>
<dbReference type="InterPro" id="IPR027417">
    <property type="entry name" value="P-loop_NTPase"/>
</dbReference>
<evidence type="ECO:0000259" key="2">
    <source>
        <dbReference type="Pfam" id="PF01935"/>
    </source>
</evidence>
<proteinExistence type="predicted"/>
<dbReference type="SUPFAM" id="SSF52540">
    <property type="entry name" value="P-loop containing nucleoside triphosphate hydrolases"/>
    <property type="match status" value="1"/>
</dbReference>
<keyword evidence="3" id="KW-0547">Nucleotide-binding</keyword>
<dbReference type="Pfam" id="PF01935">
    <property type="entry name" value="DUF87"/>
    <property type="match status" value="1"/>
</dbReference>
<feature type="region of interest" description="Disordered" evidence="1">
    <location>
        <begin position="228"/>
        <end position="251"/>
    </location>
</feature>
<dbReference type="RefSeq" id="WP_379276752.1">
    <property type="nucleotide sequence ID" value="NZ_JBHUGT010000025.1"/>
</dbReference>
<reference evidence="4" key="1">
    <citation type="journal article" date="2019" name="Int. J. Syst. Evol. Microbiol.">
        <title>The Global Catalogue of Microorganisms (GCM) 10K type strain sequencing project: providing services to taxonomists for standard genome sequencing and annotation.</title>
        <authorList>
            <consortium name="The Broad Institute Genomics Platform"/>
            <consortium name="The Broad Institute Genome Sequencing Center for Infectious Disease"/>
            <person name="Wu L."/>
            <person name="Ma J."/>
        </authorList>
    </citation>
    <scope>NUCLEOTIDE SEQUENCE [LARGE SCALE GENOMIC DNA]</scope>
    <source>
        <strain evidence="4">TISTR 1827</strain>
    </source>
</reference>
<evidence type="ECO:0000256" key="1">
    <source>
        <dbReference type="SAM" id="MobiDB-lite"/>
    </source>
</evidence>
<dbReference type="InterPro" id="IPR002789">
    <property type="entry name" value="HerA_central"/>
</dbReference>
<keyword evidence="4" id="KW-1185">Reference proteome</keyword>
<dbReference type="Gene3D" id="1.10.8.730">
    <property type="match status" value="1"/>
</dbReference>
<organism evidence="3 4">
    <name type="scientific">Paenibacillus thailandensis</name>
    <dbReference type="NCBI Taxonomy" id="393250"/>
    <lineage>
        <taxon>Bacteria</taxon>
        <taxon>Bacillati</taxon>
        <taxon>Bacillota</taxon>
        <taxon>Bacilli</taxon>
        <taxon>Bacillales</taxon>
        <taxon>Paenibacillaceae</taxon>
        <taxon>Paenibacillus</taxon>
    </lineage>
</organism>
<gene>
    <name evidence="3" type="ORF">ACFSW5_19500</name>
</gene>
<dbReference type="GO" id="GO:0005524">
    <property type="term" value="F:ATP binding"/>
    <property type="evidence" value="ECO:0007669"/>
    <property type="project" value="UniProtKB-KW"/>
</dbReference>
<accession>A0ABW5R1T5</accession>
<dbReference type="Gene3D" id="3.40.50.300">
    <property type="entry name" value="P-loop containing nucleotide triphosphate hydrolases"/>
    <property type="match status" value="1"/>
</dbReference>
<dbReference type="Proteomes" id="UP001597493">
    <property type="component" value="Unassembled WGS sequence"/>
</dbReference>